<sequence length="42" mass="4257">MGRKGIEGVVSELGARTVAVNEPLSFPASLSGAPGKDCLDAR</sequence>
<gene>
    <name evidence="1" type="ORF">HDG40_007893</name>
</gene>
<dbReference type="EMBL" id="JACHDD010000043">
    <property type="protein sequence ID" value="MBB5429695.1"/>
    <property type="molecule type" value="Genomic_DNA"/>
</dbReference>
<dbReference type="AlphaFoldDB" id="A0A7W8QG79"/>
<comment type="caution">
    <text evidence="1">The sequence shown here is derived from an EMBL/GenBank/DDBJ whole genome shotgun (WGS) entry which is preliminary data.</text>
</comment>
<accession>A0A7W8QG79</accession>
<organism evidence="1 2">
    <name type="scientific">Paraburkholderia atlantica</name>
    <dbReference type="NCBI Taxonomy" id="2654982"/>
    <lineage>
        <taxon>Bacteria</taxon>
        <taxon>Pseudomonadati</taxon>
        <taxon>Pseudomonadota</taxon>
        <taxon>Betaproteobacteria</taxon>
        <taxon>Burkholderiales</taxon>
        <taxon>Burkholderiaceae</taxon>
        <taxon>Paraburkholderia</taxon>
    </lineage>
</organism>
<evidence type="ECO:0000313" key="2">
    <source>
        <dbReference type="Proteomes" id="UP000592780"/>
    </source>
</evidence>
<proteinExistence type="predicted"/>
<reference evidence="1 2" key="1">
    <citation type="submission" date="2020-08" db="EMBL/GenBank/DDBJ databases">
        <title>Genomic Encyclopedia of Type Strains, Phase IV (KMG-V): Genome sequencing to study the core and pangenomes of soil and plant-associated prokaryotes.</title>
        <authorList>
            <person name="Whitman W."/>
        </authorList>
    </citation>
    <scope>NUCLEOTIDE SEQUENCE [LARGE SCALE GENOMIC DNA]</scope>
    <source>
        <strain evidence="1 2">JPY158</strain>
    </source>
</reference>
<keyword evidence="2" id="KW-1185">Reference proteome</keyword>
<name>A0A7W8QG79_PARAM</name>
<dbReference type="Proteomes" id="UP000592780">
    <property type="component" value="Unassembled WGS sequence"/>
</dbReference>
<evidence type="ECO:0000313" key="1">
    <source>
        <dbReference type="EMBL" id="MBB5429695.1"/>
    </source>
</evidence>
<protein>
    <submittedName>
        <fullName evidence="1">Uncharacterized protein</fullName>
    </submittedName>
</protein>